<dbReference type="EC" id="3.1.3.64" evidence="1"/>
<dbReference type="GO" id="GO:0004438">
    <property type="term" value="F:phosphatidylinositol-3-phosphate phosphatase activity"/>
    <property type="evidence" value="ECO:0007669"/>
    <property type="project" value="UniProtKB-EC"/>
</dbReference>
<evidence type="ECO:0000256" key="3">
    <source>
        <dbReference type="ARBA" id="ARBA00036807"/>
    </source>
</evidence>
<feature type="transmembrane region" description="Helical" evidence="8">
    <location>
        <begin position="579"/>
        <end position="597"/>
    </location>
</feature>
<dbReference type="AlphaFoldDB" id="A0A9J6FHU6"/>
<evidence type="ECO:0000313" key="11">
    <source>
        <dbReference type="Proteomes" id="UP000821853"/>
    </source>
</evidence>
<dbReference type="PROSITE" id="PS50275">
    <property type="entry name" value="SAC"/>
    <property type="match status" value="1"/>
</dbReference>
<name>A0A9J6FHU6_HAELO</name>
<evidence type="ECO:0000256" key="8">
    <source>
        <dbReference type="SAM" id="Phobius"/>
    </source>
</evidence>
<feature type="region of interest" description="Disordered" evidence="7">
    <location>
        <begin position="1"/>
        <end position="46"/>
    </location>
</feature>
<sequence length="642" mass="73463">MAASLGSRAPGKRHKWSFASSQKRTDRVTELASPPGYSSSLGQGHSEASRETEANLIVKKSWDVALAPWKQVPMNLFIMYMAGNSISIFPIMMVGMLFLRPVKALLTIQSTFKMIEGGQAILQKIVYLFGNLACLALALYKCSSMGLLPTHASDWLDFVEPLQNQYNKMYTAMVQAVLSTPNFYYSTTYDLSHTLQKLFNTTPDFVQMGLMERADQRFVWNHHLMSELSNQVELRKFCLPIIHGFVYIKPCAINGHGFTFALISRRSCYRAGTRMFMRGLDSEGHAANFVETEQIIEGDFARSSFVQTRGSIPLFWSQLPNLRYKPPPTLTAGYNHLEAFQKHFDNQIYTYGNQVIVNLIDQKGPEKALGRQLQEVVNLANNPKIKYEAFDFHHECRKMQWDRLSILMDRIAQDQDSFGYFMMLYDRSVPSLQTGVFRTNCIDCLDRTNVVQSLLARRSLEQQLLRTGVLMPGETIKQHPVFEALYKNVWADNGDFCSIQYAGTGALKTDYTRQVQTGKRTMLGALRDGYNSAVRYLKNNFHDGFRQDAIDLFLGNYRVREGEGASVSCPLTVRRDKKYWVLPSFLLLALACCLCCTTMETFMYFLFWLTMTVLTVMAIVFYGSEFVDFPKLRDLRPRRRLD</sequence>
<comment type="caution">
    <text evidence="10">The sequence shown here is derived from an EMBL/GenBank/DDBJ whole genome shotgun (WGS) entry which is preliminary data.</text>
</comment>
<feature type="transmembrane region" description="Helical" evidence="8">
    <location>
        <begin position="604"/>
        <end position="623"/>
    </location>
</feature>
<reference evidence="10 11" key="1">
    <citation type="journal article" date="2020" name="Cell">
        <title>Large-Scale Comparative Analyses of Tick Genomes Elucidate Their Genetic Diversity and Vector Capacities.</title>
        <authorList>
            <consortium name="Tick Genome and Microbiome Consortium (TIGMIC)"/>
            <person name="Jia N."/>
            <person name="Wang J."/>
            <person name="Shi W."/>
            <person name="Du L."/>
            <person name="Sun Y."/>
            <person name="Zhan W."/>
            <person name="Jiang J.F."/>
            <person name="Wang Q."/>
            <person name="Zhang B."/>
            <person name="Ji P."/>
            <person name="Bell-Sakyi L."/>
            <person name="Cui X.M."/>
            <person name="Yuan T.T."/>
            <person name="Jiang B.G."/>
            <person name="Yang W.F."/>
            <person name="Lam T.T."/>
            <person name="Chang Q.C."/>
            <person name="Ding S.J."/>
            <person name="Wang X.J."/>
            <person name="Zhu J.G."/>
            <person name="Ruan X.D."/>
            <person name="Zhao L."/>
            <person name="Wei J.T."/>
            <person name="Ye R.Z."/>
            <person name="Que T.C."/>
            <person name="Du C.H."/>
            <person name="Zhou Y.H."/>
            <person name="Cheng J.X."/>
            <person name="Dai P.F."/>
            <person name="Guo W.B."/>
            <person name="Han X.H."/>
            <person name="Huang E.J."/>
            <person name="Li L.F."/>
            <person name="Wei W."/>
            <person name="Gao Y.C."/>
            <person name="Liu J.Z."/>
            <person name="Shao H.Z."/>
            <person name="Wang X."/>
            <person name="Wang C.C."/>
            <person name="Yang T.C."/>
            <person name="Huo Q.B."/>
            <person name="Li W."/>
            <person name="Chen H.Y."/>
            <person name="Chen S.E."/>
            <person name="Zhou L.G."/>
            <person name="Ni X.B."/>
            <person name="Tian J.H."/>
            <person name="Sheng Y."/>
            <person name="Liu T."/>
            <person name="Pan Y.S."/>
            <person name="Xia L.Y."/>
            <person name="Li J."/>
            <person name="Zhao F."/>
            <person name="Cao W.C."/>
        </authorList>
    </citation>
    <scope>NUCLEOTIDE SEQUENCE [LARGE SCALE GENOMIC DNA]</scope>
    <source>
        <strain evidence="10">HaeL-2018</strain>
    </source>
</reference>
<evidence type="ECO:0000259" key="9">
    <source>
        <dbReference type="PROSITE" id="PS50275"/>
    </source>
</evidence>
<keyword evidence="11" id="KW-1185">Reference proteome</keyword>
<evidence type="ECO:0000256" key="7">
    <source>
        <dbReference type="SAM" id="MobiDB-lite"/>
    </source>
</evidence>
<dbReference type="VEuPathDB" id="VectorBase:HLOH_042982"/>
<evidence type="ECO:0000256" key="5">
    <source>
        <dbReference type="ARBA" id="ARBA00041396"/>
    </source>
</evidence>
<evidence type="ECO:0000313" key="10">
    <source>
        <dbReference type="EMBL" id="KAH9362618.1"/>
    </source>
</evidence>
<dbReference type="InterPro" id="IPR002013">
    <property type="entry name" value="SAC_dom"/>
</dbReference>
<dbReference type="Proteomes" id="UP000821853">
    <property type="component" value="Chromosome 1"/>
</dbReference>
<organism evidence="10 11">
    <name type="scientific">Haemaphysalis longicornis</name>
    <name type="common">Bush tick</name>
    <dbReference type="NCBI Taxonomy" id="44386"/>
    <lineage>
        <taxon>Eukaryota</taxon>
        <taxon>Metazoa</taxon>
        <taxon>Ecdysozoa</taxon>
        <taxon>Arthropoda</taxon>
        <taxon>Chelicerata</taxon>
        <taxon>Arachnida</taxon>
        <taxon>Acari</taxon>
        <taxon>Parasitiformes</taxon>
        <taxon>Ixodida</taxon>
        <taxon>Ixodoidea</taxon>
        <taxon>Ixodidae</taxon>
        <taxon>Haemaphysalinae</taxon>
        <taxon>Haemaphysalis</taxon>
    </lineage>
</organism>
<dbReference type="OMA" id="QHFITSI"/>
<dbReference type="EMBL" id="JABSTR010000001">
    <property type="protein sequence ID" value="KAH9362618.1"/>
    <property type="molecule type" value="Genomic_DNA"/>
</dbReference>
<dbReference type="OrthoDB" id="405996at2759"/>
<evidence type="ECO:0000256" key="4">
    <source>
        <dbReference type="ARBA" id="ARBA00040795"/>
    </source>
</evidence>
<comment type="catalytic activity">
    <reaction evidence="3">
        <text>a 1,2-diacyl-sn-glycero-3-phospho-(1D-myo-inositol 4-phosphate) + H2O = a 1,2-diacyl-sn-glycero-3-phospho-(1D-myo-inositol) + phosphate</text>
        <dbReference type="Rhea" id="RHEA:55652"/>
        <dbReference type="ChEBI" id="CHEBI:15377"/>
        <dbReference type="ChEBI" id="CHEBI:43474"/>
        <dbReference type="ChEBI" id="CHEBI:57880"/>
        <dbReference type="ChEBI" id="CHEBI:58178"/>
    </reaction>
    <physiologicalReaction direction="left-to-right" evidence="3">
        <dbReference type="Rhea" id="RHEA:55653"/>
    </physiologicalReaction>
</comment>
<proteinExistence type="predicted"/>
<dbReference type="GO" id="GO:0046856">
    <property type="term" value="P:phosphatidylinositol dephosphorylation"/>
    <property type="evidence" value="ECO:0007669"/>
    <property type="project" value="TreeGrafter"/>
</dbReference>
<gene>
    <name evidence="10" type="ORF">HPB48_015468</name>
</gene>
<evidence type="ECO:0000256" key="2">
    <source>
        <dbReference type="ARBA" id="ARBA00036631"/>
    </source>
</evidence>
<keyword evidence="8" id="KW-0472">Membrane</keyword>
<evidence type="ECO:0000256" key="1">
    <source>
        <dbReference type="ARBA" id="ARBA00013038"/>
    </source>
</evidence>
<keyword evidence="8" id="KW-1133">Transmembrane helix</keyword>
<dbReference type="GO" id="GO:0005789">
    <property type="term" value="C:endoplasmic reticulum membrane"/>
    <property type="evidence" value="ECO:0007669"/>
    <property type="project" value="UniProtKB-SubCell"/>
</dbReference>
<feature type="transmembrane region" description="Helical" evidence="8">
    <location>
        <begin position="120"/>
        <end position="140"/>
    </location>
</feature>
<protein>
    <recommendedName>
        <fullName evidence="4">Phosphatidylinositol-3-phosphatase SAC1</fullName>
        <ecNumber evidence="1">3.1.3.64</ecNumber>
    </recommendedName>
    <alternativeName>
        <fullName evidence="6">Phosphatidylinositol-4-phosphate phosphatase</fullName>
    </alternativeName>
    <alternativeName>
        <fullName evidence="5">Suppressor of actin mutations 1-like protein</fullName>
    </alternativeName>
</protein>
<dbReference type="PANTHER" id="PTHR45662">
    <property type="entry name" value="PHOSPHATIDYLINOSITIDE PHOSPHATASE SAC1"/>
    <property type="match status" value="1"/>
</dbReference>
<keyword evidence="8" id="KW-0812">Transmembrane</keyword>
<feature type="domain" description="SAC" evidence="9">
    <location>
        <begin position="174"/>
        <end position="503"/>
    </location>
</feature>
<dbReference type="PANTHER" id="PTHR45662:SF2">
    <property type="entry name" value="PHOSPHATIDYLINOSITOL-3-PHOSPHATASE SAC1"/>
    <property type="match status" value="1"/>
</dbReference>
<accession>A0A9J6FHU6</accession>
<evidence type="ECO:0000256" key="6">
    <source>
        <dbReference type="ARBA" id="ARBA00041911"/>
    </source>
</evidence>
<dbReference type="Pfam" id="PF02383">
    <property type="entry name" value="Syja_N"/>
    <property type="match status" value="1"/>
</dbReference>
<dbReference type="GO" id="GO:0043812">
    <property type="term" value="F:phosphatidylinositol-4-phosphate phosphatase activity"/>
    <property type="evidence" value="ECO:0007669"/>
    <property type="project" value="TreeGrafter"/>
</dbReference>
<feature type="transmembrane region" description="Helical" evidence="8">
    <location>
        <begin position="77"/>
        <end position="99"/>
    </location>
</feature>
<comment type="catalytic activity">
    <reaction evidence="2">
        <text>a 1,2-diacyl-sn-glycero-3-phospho-(1D-myo-inositol-3-phosphate) + H2O = a 1,2-diacyl-sn-glycero-3-phospho-(1D-myo-inositol) + phosphate</text>
        <dbReference type="Rhea" id="RHEA:12316"/>
        <dbReference type="ChEBI" id="CHEBI:15377"/>
        <dbReference type="ChEBI" id="CHEBI:43474"/>
        <dbReference type="ChEBI" id="CHEBI:57880"/>
        <dbReference type="ChEBI" id="CHEBI:58088"/>
        <dbReference type="EC" id="3.1.3.64"/>
    </reaction>
    <physiologicalReaction direction="left-to-right" evidence="2">
        <dbReference type="Rhea" id="RHEA:12317"/>
    </physiologicalReaction>
</comment>